<dbReference type="Gene3D" id="2.60.120.10">
    <property type="entry name" value="Jelly Rolls"/>
    <property type="match status" value="1"/>
</dbReference>
<dbReference type="CDD" id="cd02208">
    <property type="entry name" value="cupin_RmlC-like"/>
    <property type="match status" value="1"/>
</dbReference>
<dbReference type="InterPro" id="IPR011051">
    <property type="entry name" value="RmlC_Cupin_sf"/>
</dbReference>
<dbReference type="SUPFAM" id="SSF51182">
    <property type="entry name" value="RmlC-like cupins"/>
    <property type="match status" value="1"/>
</dbReference>
<gene>
    <name evidence="3" type="ORF">HD841_001851</name>
</gene>
<reference evidence="3 4" key="1">
    <citation type="submission" date="2020-08" db="EMBL/GenBank/DDBJ databases">
        <title>The Agave Microbiome: Exploring the role of microbial communities in plant adaptations to desert environments.</title>
        <authorList>
            <person name="Partida-Martinez L.P."/>
        </authorList>
    </citation>
    <scope>NUCLEOTIDE SEQUENCE [LARGE SCALE GENOMIC DNA]</scope>
    <source>
        <strain evidence="3 4">AS2.3</strain>
    </source>
</reference>
<evidence type="ECO:0000259" key="2">
    <source>
        <dbReference type="Pfam" id="PF00190"/>
    </source>
</evidence>
<name>A0A7Y9FMK1_9SPHN</name>
<evidence type="ECO:0000313" key="4">
    <source>
        <dbReference type="Proteomes" id="UP000517753"/>
    </source>
</evidence>
<feature type="chain" id="PRO_5031508636" evidence="1">
    <location>
        <begin position="23"/>
        <end position="160"/>
    </location>
</feature>
<feature type="signal peptide" evidence="1">
    <location>
        <begin position="1"/>
        <end position="22"/>
    </location>
</feature>
<keyword evidence="4" id="KW-1185">Reference proteome</keyword>
<organism evidence="3 4">
    <name type="scientific">Sphingomonas melonis</name>
    <dbReference type="NCBI Taxonomy" id="152682"/>
    <lineage>
        <taxon>Bacteria</taxon>
        <taxon>Pseudomonadati</taxon>
        <taxon>Pseudomonadota</taxon>
        <taxon>Alphaproteobacteria</taxon>
        <taxon>Sphingomonadales</taxon>
        <taxon>Sphingomonadaceae</taxon>
        <taxon>Sphingomonas</taxon>
    </lineage>
</organism>
<keyword evidence="1" id="KW-0732">Signal</keyword>
<dbReference type="Pfam" id="PF00190">
    <property type="entry name" value="Cupin_1"/>
    <property type="match status" value="1"/>
</dbReference>
<dbReference type="Proteomes" id="UP000517753">
    <property type="component" value="Unassembled WGS sequence"/>
</dbReference>
<sequence length="160" mass="16743">MTVVRRRLALTLTLLLAAPTAAQTHAPARFATAADVRAQIATMAKAMKPGQGFAYQPLVEADGHVAALEIWKSPGRPAVHPGEAEYVMVVDGAGTMISGGTLIDGKATRPDLTEGSRIEGGTTRTLKPGDIFLVPAGVPHWFGITGPRLVLLGTKLPTAR</sequence>
<keyword evidence="3" id="KW-0413">Isomerase</keyword>
<evidence type="ECO:0000313" key="3">
    <source>
        <dbReference type="EMBL" id="NYD90071.1"/>
    </source>
</evidence>
<dbReference type="EMBL" id="JACCBY010000002">
    <property type="protein sequence ID" value="NYD90071.1"/>
    <property type="molecule type" value="Genomic_DNA"/>
</dbReference>
<dbReference type="GO" id="GO:0016853">
    <property type="term" value="F:isomerase activity"/>
    <property type="evidence" value="ECO:0007669"/>
    <property type="project" value="UniProtKB-KW"/>
</dbReference>
<feature type="domain" description="Cupin type-1" evidence="2">
    <location>
        <begin position="77"/>
        <end position="143"/>
    </location>
</feature>
<protein>
    <submittedName>
        <fullName evidence="3">Mannose-6-phosphate isomerase-like protein (Cupin superfamily)</fullName>
    </submittedName>
</protein>
<proteinExistence type="predicted"/>
<dbReference type="InterPro" id="IPR006045">
    <property type="entry name" value="Cupin_1"/>
</dbReference>
<dbReference type="AlphaFoldDB" id="A0A7Y9FMK1"/>
<comment type="caution">
    <text evidence="3">The sequence shown here is derived from an EMBL/GenBank/DDBJ whole genome shotgun (WGS) entry which is preliminary data.</text>
</comment>
<evidence type="ECO:0000256" key="1">
    <source>
        <dbReference type="SAM" id="SignalP"/>
    </source>
</evidence>
<accession>A0A7Y9FMK1</accession>
<dbReference type="InterPro" id="IPR014710">
    <property type="entry name" value="RmlC-like_jellyroll"/>
</dbReference>
<dbReference type="RefSeq" id="WP_179508538.1">
    <property type="nucleotide sequence ID" value="NZ_JACCBY010000002.1"/>
</dbReference>